<comment type="caution">
    <text evidence="1">The sequence shown here is derived from an EMBL/GenBank/DDBJ whole genome shotgun (WGS) entry which is preliminary data.</text>
</comment>
<keyword evidence="2" id="KW-1185">Reference proteome</keyword>
<name>A0ACC0YW87_9ROSI</name>
<evidence type="ECO:0000313" key="2">
    <source>
        <dbReference type="Proteomes" id="UP001163603"/>
    </source>
</evidence>
<dbReference type="EMBL" id="CM047739">
    <property type="protein sequence ID" value="KAJ0041880.1"/>
    <property type="molecule type" value="Genomic_DNA"/>
</dbReference>
<evidence type="ECO:0000313" key="1">
    <source>
        <dbReference type="EMBL" id="KAJ0041880.1"/>
    </source>
</evidence>
<reference evidence="2" key="1">
    <citation type="journal article" date="2023" name="G3 (Bethesda)">
        <title>Genome assembly and association tests identify interacting loci associated with vigor, precocity, and sex in interspecific pistachio rootstocks.</title>
        <authorList>
            <person name="Palmer W."/>
            <person name="Jacygrad E."/>
            <person name="Sagayaradj S."/>
            <person name="Cavanaugh K."/>
            <person name="Han R."/>
            <person name="Bertier L."/>
            <person name="Beede B."/>
            <person name="Kafkas S."/>
            <person name="Golino D."/>
            <person name="Preece J."/>
            <person name="Michelmore R."/>
        </authorList>
    </citation>
    <scope>NUCLEOTIDE SEQUENCE [LARGE SCALE GENOMIC DNA]</scope>
</reference>
<proteinExistence type="predicted"/>
<dbReference type="Proteomes" id="UP001163603">
    <property type="component" value="Chromosome 4"/>
</dbReference>
<sequence>MVMLHEQLFASHVVVGIGSMVLGTAVSYPLDAIKLLIQVVSNSDKQLTTT</sequence>
<organism evidence="1 2">
    <name type="scientific">Pistacia integerrima</name>
    <dbReference type="NCBI Taxonomy" id="434235"/>
    <lineage>
        <taxon>Eukaryota</taxon>
        <taxon>Viridiplantae</taxon>
        <taxon>Streptophyta</taxon>
        <taxon>Embryophyta</taxon>
        <taxon>Tracheophyta</taxon>
        <taxon>Spermatophyta</taxon>
        <taxon>Magnoliopsida</taxon>
        <taxon>eudicotyledons</taxon>
        <taxon>Gunneridae</taxon>
        <taxon>Pentapetalae</taxon>
        <taxon>rosids</taxon>
        <taxon>malvids</taxon>
        <taxon>Sapindales</taxon>
        <taxon>Anacardiaceae</taxon>
        <taxon>Pistacia</taxon>
    </lineage>
</organism>
<accession>A0ACC0YW87</accession>
<protein>
    <submittedName>
        <fullName evidence="1">Uncharacterized protein</fullName>
    </submittedName>
</protein>
<gene>
    <name evidence="1" type="ORF">Pint_18518</name>
</gene>